<evidence type="ECO:0000313" key="1">
    <source>
        <dbReference type="EMBL" id="MEQ2301495.1"/>
    </source>
</evidence>
<gene>
    <name evidence="1" type="ORF">AMECASPLE_036635</name>
</gene>
<keyword evidence="2" id="KW-1185">Reference proteome</keyword>
<proteinExistence type="predicted"/>
<sequence>MLLVLPISAAQGEQGFSAQNRIKNSTRSSLHVSTTEDLIRMSTEGCSLEEFDPSQYTVVMGFCDGQMSREELLKLEVCRLLLI</sequence>
<dbReference type="Proteomes" id="UP001469553">
    <property type="component" value="Unassembled WGS sequence"/>
</dbReference>
<comment type="caution">
    <text evidence="1">The sequence shown here is derived from an EMBL/GenBank/DDBJ whole genome shotgun (WGS) entry which is preliminary data.</text>
</comment>
<organism evidence="1 2">
    <name type="scientific">Ameca splendens</name>
    <dbReference type="NCBI Taxonomy" id="208324"/>
    <lineage>
        <taxon>Eukaryota</taxon>
        <taxon>Metazoa</taxon>
        <taxon>Chordata</taxon>
        <taxon>Craniata</taxon>
        <taxon>Vertebrata</taxon>
        <taxon>Euteleostomi</taxon>
        <taxon>Actinopterygii</taxon>
        <taxon>Neopterygii</taxon>
        <taxon>Teleostei</taxon>
        <taxon>Neoteleostei</taxon>
        <taxon>Acanthomorphata</taxon>
        <taxon>Ovalentaria</taxon>
        <taxon>Atherinomorphae</taxon>
        <taxon>Cyprinodontiformes</taxon>
        <taxon>Goodeidae</taxon>
        <taxon>Ameca</taxon>
    </lineage>
</organism>
<name>A0ABV0Z5Y5_9TELE</name>
<accession>A0ABV0Z5Y5</accession>
<reference evidence="1 2" key="1">
    <citation type="submission" date="2021-06" db="EMBL/GenBank/DDBJ databases">
        <authorList>
            <person name="Palmer J.M."/>
        </authorList>
    </citation>
    <scope>NUCLEOTIDE SEQUENCE [LARGE SCALE GENOMIC DNA]</scope>
    <source>
        <strain evidence="1 2">AS_MEX2019</strain>
        <tissue evidence="1">Muscle</tissue>
    </source>
</reference>
<evidence type="ECO:0000313" key="2">
    <source>
        <dbReference type="Proteomes" id="UP001469553"/>
    </source>
</evidence>
<protein>
    <submittedName>
        <fullName evidence="1">Uncharacterized protein</fullName>
    </submittedName>
</protein>
<dbReference type="EMBL" id="JAHRIP010052898">
    <property type="protein sequence ID" value="MEQ2301495.1"/>
    <property type="molecule type" value="Genomic_DNA"/>
</dbReference>